<evidence type="ECO:0000313" key="1">
    <source>
        <dbReference type="EMBL" id="AGS33710.1"/>
    </source>
</evidence>
<dbReference type="KEGG" id="cmd:B841_01135"/>
<name>S5SZL0_9CORY</name>
<protein>
    <submittedName>
        <fullName evidence="1">Uncharacterized protein</fullName>
    </submittedName>
</protein>
<keyword evidence="2" id="KW-1185">Reference proteome</keyword>
<accession>S5SZL0</accession>
<dbReference type="EMBL" id="CP003924">
    <property type="protein sequence ID" value="AGS33710.1"/>
    <property type="molecule type" value="Genomic_DNA"/>
</dbReference>
<dbReference type="AlphaFoldDB" id="S5SZL0"/>
<dbReference type="eggNOG" id="ENOG5031F1X">
    <property type="taxonomic scope" value="Bacteria"/>
</dbReference>
<dbReference type="Proteomes" id="UP000015388">
    <property type="component" value="Chromosome"/>
</dbReference>
<dbReference type="STRING" id="1224163.B841_01135"/>
<dbReference type="HOGENOM" id="CLU_130306_0_0_11"/>
<reference evidence="1 2" key="1">
    <citation type="submission" date="2012-11" db="EMBL/GenBank/DDBJ databases">
        <title>The complete genome sequence of Corynebacterium maris Coryn-1 (=DSM 45190).</title>
        <authorList>
            <person name="Schaffert L."/>
            <person name="Albersmeier A."/>
            <person name="Kalinowski J."/>
            <person name="Ruckert C."/>
        </authorList>
    </citation>
    <scope>NUCLEOTIDE SEQUENCE [LARGE SCALE GENOMIC DNA]</scope>
    <source>
        <strain evidence="2">Coryn-1</strain>
    </source>
</reference>
<organism evidence="1 2">
    <name type="scientific">Corynebacterium maris DSM 45190</name>
    <dbReference type="NCBI Taxonomy" id="1224163"/>
    <lineage>
        <taxon>Bacteria</taxon>
        <taxon>Bacillati</taxon>
        <taxon>Actinomycetota</taxon>
        <taxon>Actinomycetes</taxon>
        <taxon>Mycobacteriales</taxon>
        <taxon>Corynebacteriaceae</taxon>
        <taxon>Corynebacterium</taxon>
    </lineage>
</organism>
<sequence>MTDYRPIAVVDKQDDATIIWHVQTDPNGAGVLTGAWITEDADDMDNLLSGTDQLPVGGDGLERIHQAIKDDIARLKTAAKAAKEANPSLTAPRFEVPGEPDVEKQADAFRGEEIARETWAHAVCAARLVEAWHSLESQRRVRKYLTEEFGADIRPLPVG</sequence>
<gene>
    <name evidence="1" type="ORF">B841_01135</name>
</gene>
<dbReference type="RefSeq" id="WP_020933645.1">
    <property type="nucleotide sequence ID" value="NC_021915.1"/>
</dbReference>
<dbReference type="PATRIC" id="fig|1224163.3.peg.229"/>
<proteinExistence type="predicted"/>
<dbReference type="OrthoDB" id="4410665at2"/>
<evidence type="ECO:0000313" key="2">
    <source>
        <dbReference type="Proteomes" id="UP000015388"/>
    </source>
</evidence>